<accession>A0ABW1ZEH9</accession>
<name>A0ABW1ZEH9_9BACT</name>
<proteinExistence type="predicted"/>
<sequence>MNGAAAVAFDLNKGQVSGPINSGASAAVLQITDKQQPTDDDIAKNFAATKDKLLQQKQQEVFGIFAGDLMQKYEKGGAIVYSKKQMPGGPFGN</sequence>
<gene>
    <name evidence="1" type="ORF">ACFQBQ_17840</name>
</gene>
<dbReference type="RefSeq" id="WP_390236262.1">
    <property type="nucleotide sequence ID" value="NZ_JBHSWI010000001.1"/>
</dbReference>
<reference evidence="2" key="1">
    <citation type="journal article" date="2019" name="Int. J. Syst. Evol. Microbiol.">
        <title>The Global Catalogue of Microorganisms (GCM) 10K type strain sequencing project: providing services to taxonomists for standard genome sequencing and annotation.</title>
        <authorList>
            <consortium name="The Broad Institute Genomics Platform"/>
            <consortium name="The Broad Institute Genome Sequencing Center for Infectious Disease"/>
            <person name="Wu L."/>
            <person name="Ma J."/>
        </authorList>
    </citation>
    <scope>NUCLEOTIDE SEQUENCE [LARGE SCALE GENOMIC DNA]</scope>
    <source>
        <strain evidence="2">CGMCC 1.16026</strain>
    </source>
</reference>
<comment type="caution">
    <text evidence="1">The sequence shown here is derived from an EMBL/GenBank/DDBJ whole genome shotgun (WGS) entry which is preliminary data.</text>
</comment>
<keyword evidence="2" id="KW-1185">Reference proteome</keyword>
<protein>
    <recommendedName>
        <fullName evidence="3">Peptidylprolyl isomerase</fullName>
    </recommendedName>
</protein>
<evidence type="ECO:0008006" key="3">
    <source>
        <dbReference type="Google" id="ProtNLM"/>
    </source>
</evidence>
<evidence type="ECO:0000313" key="1">
    <source>
        <dbReference type="EMBL" id="MFC6647400.1"/>
    </source>
</evidence>
<organism evidence="1 2">
    <name type="scientific">Granulicella cerasi</name>
    <dbReference type="NCBI Taxonomy" id="741063"/>
    <lineage>
        <taxon>Bacteria</taxon>
        <taxon>Pseudomonadati</taxon>
        <taxon>Acidobacteriota</taxon>
        <taxon>Terriglobia</taxon>
        <taxon>Terriglobales</taxon>
        <taxon>Acidobacteriaceae</taxon>
        <taxon>Granulicella</taxon>
    </lineage>
</organism>
<dbReference type="EMBL" id="JBHSWI010000001">
    <property type="protein sequence ID" value="MFC6647400.1"/>
    <property type="molecule type" value="Genomic_DNA"/>
</dbReference>
<dbReference type="Proteomes" id="UP001596391">
    <property type="component" value="Unassembled WGS sequence"/>
</dbReference>
<evidence type="ECO:0000313" key="2">
    <source>
        <dbReference type="Proteomes" id="UP001596391"/>
    </source>
</evidence>